<dbReference type="AlphaFoldDB" id="A0A1I4RLW5"/>
<evidence type="ECO:0000259" key="1">
    <source>
        <dbReference type="Pfam" id="PF04577"/>
    </source>
</evidence>
<proteinExistence type="predicted"/>
<name>A0A1I4RLW5_9HYPH</name>
<protein>
    <recommendedName>
        <fullName evidence="1">Glycosyltransferase 61 catalytic domain-containing protein</fullName>
    </recommendedName>
</protein>
<gene>
    <name evidence="2" type="ORF">SAMN05192568_103649</name>
</gene>
<dbReference type="InterPro" id="IPR049625">
    <property type="entry name" value="Glyco_transf_61_cat"/>
</dbReference>
<dbReference type="Pfam" id="PF04577">
    <property type="entry name" value="Glyco_transf_61"/>
    <property type="match status" value="1"/>
</dbReference>
<dbReference type="EMBL" id="FOTK01000036">
    <property type="protein sequence ID" value="SFM53179.1"/>
    <property type="molecule type" value="Genomic_DNA"/>
</dbReference>
<accession>A0A1I4RLW5</accession>
<reference evidence="3" key="1">
    <citation type="submission" date="2016-10" db="EMBL/GenBank/DDBJ databases">
        <authorList>
            <person name="Varghese N."/>
            <person name="Submissions S."/>
        </authorList>
    </citation>
    <scope>NUCLEOTIDE SEQUENCE [LARGE SCALE GENOMIC DNA]</scope>
    <source>
        <strain evidence="3">BL36</strain>
    </source>
</reference>
<keyword evidence="3" id="KW-1185">Reference proteome</keyword>
<dbReference type="Proteomes" id="UP000199048">
    <property type="component" value="Unassembled WGS sequence"/>
</dbReference>
<evidence type="ECO:0000313" key="3">
    <source>
        <dbReference type="Proteomes" id="UP000199048"/>
    </source>
</evidence>
<dbReference type="GO" id="GO:0016757">
    <property type="term" value="F:glycosyltransferase activity"/>
    <property type="evidence" value="ECO:0007669"/>
    <property type="project" value="InterPro"/>
</dbReference>
<dbReference type="STRING" id="582667.SAMN05192568_103649"/>
<organism evidence="2 3">
    <name type="scientific">Methylobacterium pseudosasicola</name>
    <dbReference type="NCBI Taxonomy" id="582667"/>
    <lineage>
        <taxon>Bacteria</taxon>
        <taxon>Pseudomonadati</taxon>
        <taxon>Pseudomonadota</taxon>
        <taxon>Alphaproteobacteria</taxon>
        <taxon>Hyphomicrobiales</taxon>
        <taxon>Methylobacteriaceae</taxon>
        <taxon>Methylobacterium</taxon>
    </lineage>
</organism>
<sequence length="411" mass="46478">MRNTHPAPQAALLGYWFLVMHVSAIFESKKTVNDARYLVLSDGLVGPCSPDEAQRSWLHGFFGGVYDRNNQFVDMSITTRGHGLPVIYKNDSVELNGNYEYIDGNCLYCGPIFDHFGHFLLETTARLWPMVEGRFDRFIFQLPGGEKLTLSDYQRYFFSELGILDKIIVTGNGIRAKKLTIPSQASILLNCMLPEFTAAFDIIGSRHRDKVGLNKNIYISRSKIDIGRVVGEELLESAFAISGFDVIHPQELSPREQIEVFSCAEHLVGFQGSGLHNVLFARDGVKCTMFVRDSLQLDTYNNIDKVRRVNSAHIFDVLYEESFKPFPDRGPFCIDLEKTKAALNDVGLRDVAEILRAVSQRDLLDHYAAEWTYTAVSLMRHDEMTAAATFEQARHVVLHSRTLLLNSLIGR</sequence>
<feature type="domain" description="Glycosyltransferase 61 catalytic" evidence="1">
    <location>
        <begin position="116"/>
        <end position="285"/>
    </location>
</feature>
<evidence type="ECO:0000313" key="2">
    <source>
        <dbReference type="EMBL" id="SFM53179.1"/>
    </source>
</evidence>